<reference evidence="1" key="2">
    <citation type="journal article" date="2015" name="Data Brief">
        <title>Shoot transcriptome of the giant reed, Arundo donax.</title>
        <authorList>
            <person name="Barrero R.A."/>
            <person name="Guerrero F.D."/>
            <person name="Moolhuijzen P."/>
            <person name="Goolsby J.A."/>
            <person name="Tidwell J."/>
            <person name="Bellgard S.E."/>
            <person name="Bellgard M.I."/>
        </authorList>
    </citation>
    <scope>NUCLEOTIDE SEQUENCE</scope>
    <source>
        <tissue evidence="1">Shoot tissue taken approximately 20 cm above the soil surface</tissue>
    </source>
</reference>
<organism evidence="1">
    <name type="scientific">Arundo donax</name>
    <name type="common">Giant reed</name>
    <name type="synonym">Donax arundinaceus</name>
    <dbReference type="NCBI Taxonomy" id="35708"/>
    <lineage>
        <taxon>Eukaryota</taxon>
        <taxon>Viridiplantae</taxon>
        <taxon>Streptophyta</taxon>
        <taxon>Embryophyta</taxon>
        <taxon>Tracheophyta</taxon>
        <taxon>Spermatophyta</taxon>
        <taxon>Magnoliopsida</taxon>
        <taxon>Liliopsida</taxon>
        <taxon>Poales</taxon>
        <taxon>Poaceae</taxon>
        <taxon>PACMAD clade</taxon>
        <taxon>Arundinoideae</taxon>
        <taxon>Arundineae</taxon>
        <taxon>Arundo</taxon>
    </lineage>
</organism>
<protein>
    <submittedName>
        <fullName evidence="1">Uncharacterized protein</fullName>
    </submittedName>
</protein>
<sequence length="44" mass="4734">MLYGGEHFICCKWPPVGACTPASGIAADPLWIRPGAKHVELPRS</sequence>
<dbReference type="AlphaFoldDB" id="A0A0A9BP78"/>
<name>A0A0A9BP78_ARUDO</name>
<proteinExistence type="predicted"/>
<evidence type="ECO:0000313" key="1">
    <source>
        <dbReference type="EMBL" id="JAD65754.1"/>
    </source>
</evidence>
<accession>A0A0A9BP78</accession>
<dbReference type="EMBL" id="GBRH01232141">
    <property type="protein sequence ID" value="JAD65754.1"/>
    <property type="molecule type" value="Transcribed_RNA"/>
</dbReference>
<reference evidence="1" key="1">
    <citation type="submission" date="2014-09" db="EMBL/GenBank/DDBJ databases">
        <authorList>
            <person name="Magalhaes I.L.F."/>
            <person name="Oliveira U."/>
            <person name="Santos F.R."/>
            <person name="Vidigal T.H.D.A."/>
            <person name="Brescovit A.D."/>
            <person name="Santos A.J."/>
        </authorList>
    </citation>
    <scope>NUCLEOTIDE SEQUENCE</scope>
    <source>
        <tissue evidence="1">Shoot tissue taken approximately 20 cm above the soil surface</tissue>
    </source>
</reference>